<dbReference type="InterPro" id="IPR000719">
    <property type="entry name" value="Prot_kinase_dom"/>
</dbReference>
<dbReference type="InterPro" id="IPR011009">
    <property type="entry name" value="Kinase-like_dom_sf"/>
</dbReference>
<dbReference type="Pfam" id="PF07714">
    <property type="entry name" value="PK_Tyr_Ser-Thr"/>
    <property type="match status" value="1"/>
</dbReference>
<dbReference type="Gene3D" id="1.10.510.10">
    <property type="entry name" value="Transferase(Phosphotransferase) domain 1"/>
    <property type="match status" value="1"/>
</dbReference>
<dbReference type="InterPro" id="IPR008271">
    <property type="entry name" value="Ser/Thr_kinase_AS"/>
</dbReference>
<evidence type="ECO:0000256" key="8">
    <source>
        <dbReference type="ARBA" id="ARBA00022614"/>
    </source>
</evidence>
<dbReference type="InterPro" id="IPR050647">
    <property type="entry name" value="Plant_LRR-RLKs"/>
</dbReference>
<evidence type="ECO:0000259" key="24">
    <source>
        <dbReference type="PROSITE" id="PS50011"/>
    </source>
</evidence>
<evidence type="ECO:0000256" key="9">
    <source>
        <dbReference type="ARBA" id="ARBA00022679"/>
    </source>
</evidence>
<dbReference type="FunFam" id="1.10.510.10:FF:000358">
    <property type="entry name" value="Putative leucine-rich repeat receptor-like serine/threonine-protein kinase"/>
    <property type="match status" value="1"/>
</dbReference>
<keyword evidence="14" id="KW-0418">Kinase</keyword>
<keyword evidence="13 22" id="KW-0547">Nucleotide-binding</keyword>
<dbReference type="InterPro" id="IPR013210">
    <property type="entry name" value="LRR_N_plant-typ"/>
</dbReference>
<evidence type="ECO:0000313" key="25">
    <source>
        <dbReference type="EMBL" id="KAJ8759148.1"/>
    </source>
</evidence>
<dbReference type="InterPro" id="IPR032675">
    <property type="entry name" value="LRR_dom_sf"/>
</dbReference>
<dbReference type="InterPro" id="IPR003591">
    <property type="entry name" value="Leu-rich_rpt_typical-subtyp"/>
</dbReference>
<evidence type="ECO:0000256" key="16">
    <source>
        <dbReference type="ARBA" id="ARBA00022989"/>
    </source>
</evidence>
<dbReference type="GO" id="GO:0005524">
    <property type="term" value="F:ATP binding"/>
    <property type="evidence" value="ECO:0007669"/>
    <property type="project" value="UniProtKB-UniRule"/>
</dbReference>
<keyword evidence="6" id="KW-0723">Serine/threonine-protein kinase</keyword>
<keyword evidence="18" id="KW-0675">Receptor</keyword>
<dbReference type="SMART" id="SM00369">
    <property type="entry name" value="LRR_TYP"/>
    <property type="match status" value="7"/>
</dbReference>
<evidence type="ECO:0000256" key="7">
    <source>
        <dbReference type="ARBA" id="ARBA00022553"/>
    </source>
</evidence>
<evidence type="ECO:0000256" key="19">
    <source>
        <dbReference type="ARBA" id="ARBA00023180"/>
    </source>
</evidence>
<evidence type="ECO:0000256" key="10">
    <source>
        <dbReference type="ARBA" id="ARBA00022692"/>
    </source>
</evidence>
<dbReference type="Proteomes" id="UP001159364">
    <property type="component" value="Linkage Group LG07"/>
</dbReference>
<keyword evidence="9" id="KW-0808">Transferase</keyword>
<evidence type="ECO:0000256" key="14">
    <source>
        <dbReference type="ARBA" id="ARBA00022777"/>
    </source>
</evidence>
<dbReference type="AlphaFoldDB" id="A0AAV8SXV4"/>
<comment type="catalytic activity">
    <reaction evidence="20">
        <text>L-threonyl-[protein] + ATP = O-phospho-L-threonyl-[protein] + ADP + H(+)</text>
        <dbReference type="Rhea" id="RHEA:46608"/>
        <dbReference type="Rhea" id="RHEA-COMP:11060"/>
        <dbReference type="Rhea" id="RHEA-COMP:11605"/>
        <dbReference type="ChEBI" id="CHEBI:15378"/>
        <dbReference type="ChEBI" id="CHEBI:30013"/>
        <dbReference type="ChEBI" id="CHEBI:30616"/>
        <dbReference type="ChEBI" id="CHEBI:61977"/>
        <dbReference type="ChEBI" id="CHEBI:456216"/>
        <dbReference type="EC" id="2.7.11.1"/>
    </reaction>
</comment>
<dbReference type="GO" id="GO:0005886">
    <property type="term" value="C:plasma membrane"/>
    <property type="evidence" value="ECO:0007669"/>
    <property type="project" value="UniProtKB-SubCell"/>
</dbReference>
<keyword evidence="12" id="KW-0677">Repeat</keyword>
<dbReference type="GO" id="GO:0033612">
    <property type="term" value="F:receptor serine/threonine kinase binding"/>
    <property type="evidence" value="ECO:0007669"/>
    <property type="project" value="TreeGrafter"/>
</dbReference>
<keyword evidence="15 22" id="KW-0067">ATP-binding</keyword>
<comment type="subcellular location">
    <subcellularLocation>
        <location evidence="1">Cell membrane</location>
        <topology evidence="1">Single-pass membrane protein</topology>
    </subcellularLocation>
    <subcellularLocation>
        <location evidence="2">Membrane</location>
        <topology evidence="2">Single-pass type I membrane protein</topology>
    </subcellularLocation>
</comment>
<dbReference type="SUPFAM" id="SSF52058">
    <property type="entry name" value="L domain-like"/>
    <property type="match status" value="2"/>
</dbReference>
<dbReference type="PROSITE" id="PS00107">
    <property type="entry name" value="PROTEIN_KINASE_ATP"/>
    <property type="match status" value="1"/>
</dbReference>
<feature type="binding site" evidence="22">
    <location>
        <position position="733"/>
    </location>
    <ligand>
        <name>ATP</name>
        <dbReference type="ChEBI" id="CHEBI:30616"/>
    </ligand>
</feature>
<keyword evidence="26" id="KW-1185">Reference proteome</keyword>
<evidence type="ECO:0000256" key="13">
    <source>
        <dbReference type="ARBA" id="ARBA00022741"/>
    </source>
</evidence>
<dbReference type="FunFam" id="3.80.10.10:FF:000288">
    <property type="entry name" value="LRR receptor-like serine/threonine-protein kinase EFR"/>
    <property type="match status" value="1"/>
</dbReference>
<dbReference type="Gene3D" id="3.80.10.10">
    <property type="entry name" value="Ribonuclease Inhibitor"/>
    <property type="match status" value="3"/>
</dbReference>
<protein>
    <recommendedName>
        <fullName evidence="4">non-specific serine/threonine protein kinase</fullName>
        <ecNumber evidence="4">2.7.11.1</ecNumber>
    </recommendedName>
</protein>
<dbReference type="GO" id="GO:0004674">
    <property type="term" value="F:protein serine/threonine kinase activity"/>
    <property type="evidence" value="ECO:0007669"/>
    <property type="project" value="UniProtKB-KW"/>
</dbReference>
<evidence type="ECO:0000256" key="2">
    <source>
        <dbReference type="ARBA" id="ARBA00004479"/>
    </source>
</evidence>
<evidence type="ECO:0000256" key="17">
    <source>
        <dbReference type="ARBA" id="ARBA00023136"/>
    </source>
</evidence>
<evidence type="ECO:0000256" key="11">
    <source>
        <dbReference type="ARBA" id="ARBA00022729"/>
    </source>
</evidence>
<dbReference type="InterPro" id="IPR001245">
    <property type="entry name" value="Ser-Thr/Tyr_kinase_cat_dom"/>
</dbReference>
<evidence type="ECO:0000313" key="26">
    <source>
        <dbReference type="Proteomes" id="UP001159364"/>
    </source>
</evidence>
<keyword evidence="17 23" id="KW-0472">Membrane</keyword>
<dbReference type="PANTHER" id="PTHR48056">
    <property type="entry name" value="LRR RECEPTOR-LIKE SERINE/THREONINE-PROTEIN KINASE-RELATED"/>
    <property type="match status" value="1"/>
</dbReference>
<dbReference type="CDD" id="cd14066">
    <property type="entry name" value="STKc_IRAK"/>
    <property type="match status" value="1"/>
</dbReference>
<feature type="domain" description="Protein kinase" evidence="24">
    <location>
        <begin position="704"/>
        <end position="972"/>
    </location>
</feature>
<dbReference type="FunFam" id="3.30.200.20:FF:000432">
    <property type="entry name" value="LRR receptor-like serine/threonine-protein kinase EFR"/>
    <property type="match status" value="1"/>
</dbReference>
<keyword evidence="7" id="KW-0597">Phosphoprotein</keyword>
<evidence type="ECO:0000256" key="3">
    <source>
        <dbReference type="ARBA" id="ARBA00008684"/>
    </source>
</evidence>
<proteinExistence type="inferred from homology"/>
<sequence>MEIQVIASTILSLLFLLGMFQLPVSFPLIAGIVTDRETLLAVKAQITNGAIGKLSSWNESSHFCKWSGVICGVRHQRVVELDLHDGQLVGSLSPHVGNLSFLRIINLSNNSLGHSIPPEIGRLFRLRVLDLSSNMFSGEIPVNISGCINLLKLNVSYNNLDGELPAELGSLSKLQLLIFSRNNLVGQIPSSFGNLSSLERIYGTRNNLVGNIPETVKNLKKLQEFAFGANNLTGTVPPSLYNISSLTLLSLPVNQLHGTLPPDLGLTLPNLEILKFHTNRLSGPVPPSVSNASNLVELSISTNNFTGKVPTLSRLHKLQLVAIEENMLGYGEDNDLNFLYTLANKTNLQYVIISDNNLGGELPELLSNFSTELRKIGFGRNQIRGTIPTEIGNLINLVALGLETNQLTGNIPSSIVKLQSLGSIFLNGNKLSGTIPSSMGNMTSLGRINLRLNHLQGSIPSSLGNCRNLLSLALSQNNLTGPIPKELLSISSLAMYLVLAENELTGSLPYEVGQLVNLGALDVSKNKLSGEIPGTLGNCEVLESLHLEENFFQGTIPSSLSSLRAISDLNLSHNNLSGQIPRFLIDLKLEYLDLSYNDLEGEVPVGGAFKNASATSIMGNKQLCGGIPELNLPRCSATNTAKSKLKLIATISSGILGATLLISALLFCYLQKKTRTSTPISQSTFTVPFLQVTYEDLQKATNGFSSENLIGIGSFGSVYRGVLEPGGVVVAVKVLNLLHVGASRSFMAECEALKNIRHRNLVKLLTVCSSIDFQGRDFKALVYELMVNGSLEMWLHPTDQLRSWNLYQRLSIAIDVANALDYLHNHSQMRIIHCDLKPNNILLDGNMTAHVGDFGLARLLSEDSEQLVSNKSNQSSSIGIKGSIGYVPPEYGMGSEVTTYGDVYSYGIMLLEMFSGKRPTDAMFKDGLNLHSFVQMALSVRVVEVIDPILVQDGDQSESGNSRTLECVTSIFEVGLACSAEFPGERINISSAAAELQRIRVILQNSAIHPSRNRRVFQLLQSDPLHSSWTDSH</sequence>
<feature type="transmembrane region" description="Helical" evidence="23">
    <location>
        <begin position="647"/>
        <end position="670"/>
    </location>
</feature>
<dbReference type="SUPFAM" id="SSF56112">
    <property type="entry name" value="Protein kinase-like (PK-like)"/>
    <property type="match status" value="1"/>
</dbReference>
<name>A0AAV8SXV4_9ROSI</name>
<dbReference type="Pfam" id="PF00560">
    <property type="entry name" value="LRR_1"/>
    <property type="match status" value="6"/>
</dbReference>
<keyword evidence="19" id="KW-0325">Glycoprotein</keyword>
<accession>A0AAV8SXV4</accession>
<reference evidence="25 26" key="1">
    <citation type="submission" date="2021-09" db="EMBL/GenBank/DDBJ databases">
        <title>Genomic insights and catalytic innovation underlie evolution of tropane alkaloids biosynthesis.</title>
        <authorList>
            <person name="Wang Y.-J."/>
            <person name="Tian T."/>
            <person name="Huang J.-P."/>
            <person name="Huang S.-X."/>
        </authorList>
    </citation>
    <scope>NUCLEOTIDE SEQUENCE [LARGE SCALE GENOMIC DNA]</scope>
    <source>
        <strain evidence="25">KIB-2018</strain>
        <tissue evidence="25">Leaf</tissue>
    </source>
</reference>
<keyword evidence="11" id="KW-0732">Signal</keyword>
<dbReference type="Pfam" id="PF08263">
    <property type="entry name" value="LRRNT_2"/>
    <property type="match status" value="1"/>
</dbReference>
<keyword evidence="5" id="KW-1003">Cell membrane</keyword>
<evidence type="ECO:0000256" key="21">
    <source>
        <dbReference type="ARBA" id="ARBA00048679"/>
    </source>
</evidence>
<dbReference type="PROSITE" id="PS00108">
    <property type="entry name" value="PROTEIN_KINASE_ST"/>
    <property type="match status" value="1"/>
</dbReference>
<dbReference type="Pfam" id="PF13855">
    <property type="entry name" value="LRR_8"/>
    <property type="match status" value="1"/>
</dbReference>
<dbReference type="InterPro" id="IPR001611">
    <property type="entry name" value="Leu-rich_rpt"/>
</dbReference>
<evidence type="ECO:0000256" key="6">
    <source>
        <dbReference type="ARBA" id="ARBA00022527"/>
    </source>
</evidence>
<evidence type="ECO:0000256" key="23">
    <source>
        <dbReference type="SAM" id="Phobius"/>
    </source>
</evidence>
<evidence type="ECO:0000256" key="22">
    <source>
        <dbReference type="PROSITE-ProRule" id="PRU10141"/>
    </source>
</evidence>
<dbReference type="EMBL" id="JAIWQS010000007">
    <property type="protein sequence ID" value="KAJ8759148.1"/>
    <property type="molecule type" value="Genomic_DNA"/>
</dbReference>
<keyword evidence="16 23" id="KW-1133">Transmembrane helix</keyword>
<gene>
    <name evidence="25" type="ORF">K2173_004155</name>
</gene>
<dbReference type="FunFam" id="3.80.10.10:FF:000095">
    <property type="entry name" value="LRR receptor-like serine/threonine-protein kinase GSO1"/>
    <property type="match status" value="1"/>
</dbReference>
<dbReference type="EC" id="2.7.11.1" evidence="4"/>
<evidence type="ECO:0000256" key="4">
    <source>
        <dbReference type="ARBA" id="ARBA00012513"/>
    </source>
</evidence>
<evidence type="ECO:0000256" key="5">
    <source>
        <dbReference type="ARBA" id="ARBA00022475"/>
    </source>
</evidence>
<dbReference type="Gene3D" id="3.30.200.20">
    <property type="entry name" value="Phosphorylase Kinase, domain 1"/>
    <property type="match status" value="1"/>
</dbReference>
<comment type="caution">
    <text evidence="25">The sequence shown here is derived from an EMBL/GenBank/DDBJ whole genome shotgun (WGS) entry which is preliminary data.</text>
</comment>
<comment type="catalytic activity">
    <reaction evidence="21">
        <text>L-seryl-[protein] + ATP = O-phospho-L-seryl-[protein] + ADP + H(+)</text>
        <dbReference type="Rhea" id="RHEA:17989"/>
        <dbReference type="Rhea" id="RHEA-COMP:9863"/>
        <dbReference type="Rhea" id="RHEA-COMP:11604"/>
        <dbReference type="ChEBI" id="CHEBI:15378"/>
        <dbReference type="ChEBI" id="CHEBI:29999"/>
        <dbReference type="ChEBI" id="CHEBI:30616"/>
        <dbReference type="ChEBI" id="CHEBI:83421"/>
        <dbReference type="ChEBI" id="CHEBI:456216"/>
        <dbReference type="EC" id="2.7.11.1"/>
    </reaction>
</comment>
<organism evidence="25 26">
    <name type="scientific">Erythroxylum novogranatense</name>
    <dbReference type="NCBI Taxonomy" id="1862640"/>
    <lineage>
        <taxon>Eukaryota</taxon>
        <taxon>Viridiplantae</taxon>
        <taxon>Streptophyta</taxon>
        <taxon>Embryophyta</taxon>
        <taxon>Tracheophyta</taxon>
        <taxon>Spermatophyta</taxon>
        <taxon>Magnoliopsida</taxon>
        <taxon>eudicotyledons</taxon>
        <taxon>Gunneridae</taxon>
        <taxon>Pentapetalae</taxon>
        <taxon>rosids</taxon>
        <taxon>fabids</taxon>
        <taxon>Malpighiales</taxon>
        <taxon>Erythroxylaceae</taxon>
        <taxon>Erythroxylum</taxon>
    </lineage>
</organism>
<keyword evidence="8" id="KW-0433">Leucine-rich repeat</keyword>
<dbReference type="SMART" id="SM00220">
    <property type="entry name" value="S_TKc"/>
    <property type="match status" value="1"/>
</dbReference>
<comment type="similarity">
    <text evidence="3">Belongs to the protein kinase superfamily. Ser/Thr protein kinase family.</text>
</comment>
<keyword evidence="10 23" id="KW-0812">Transmembrane</keyword>
<dbReference type="PROSITE" id="PS50011">
    <property type="entry name" value="PROTEIN_KINASE_DOM"/>
    <property type="match status" value="1"/>
</dbReference>
<evidence type="ECO:0000256" key="20">
    <source>
        <dbReference type="ARBA" id="ARBA00047899"/>
    </source>
</evidence>
<evidence type="ECO:0000256" key="1">
    <source>
        <dbReference type="ARBA" id="ARBA00004162"/>
    </source>
</evidence>
<dbReference type="InterPro" id="IPR017441">
    <property type="entry name" value="Protein_kinase_ATP_BS"/>
</dbReference>
<evidence type="ECO:0000256" key="12">
    <source>
        <dbReference type="ARBA" id="ARBA00022737"/>
    </source>
</evidence>
<evidence type="ECO:0000256" key="15">
    <source>
        <dbReference type="ARBA" id="ARBA00022840"/>
    </source>
</evidence>
<evidence type="ECO:0000256" key="18">
    <source>
        <dbReference type="ARBA" id="ARBA00023170"/>
    </source>
</evidence>
<dbReference type="PANTHER" id="PTHR48056:SF89">
    <property type="entry name" value="OS06G0585982 PROTEIN"/>
    <property type="match status" value="1"/>
</dbReference>